<dbReference type="KEGG" id="dha:DEHA2D14696g"/>
<dbReference type="Gene3D" id="2.120.10.80">
    <property type="entry name" value="Kelch-type beta propeller"/>
    <property type="match status" value="1"/>
</dbReference>
<dbReference type="InParanoid" id="B5RTI3"/>
<dbReference type="eggNOG" id="KOG2918">
    <property type="taxonomic scope" value="Eukaryota"/>
</dbReference>
<keyword evidence="10" id="KW-0819">tRNA processing</keyword>
<organism evidence="15 16">
    <name type="scientific">Debaryomyces hansenii (strain ATCC 36239 / CBS 767 / BCRC 21394 / JCM 1990 / NBRC 0083 / IGC 2968)</name>
    <name type="common">Yeast</name>
    <name type="synonym">Torulaspora hansenii</name>
    <dbReference type="NCBI Taxonomy" id="284592"/>
    <lineage>
        <taxon>Eukaryota</taxon>
        <taxon>Fungi</taxon>
        <taxon>Dikarya</taxon>
        <taxon>Ascomycota</taxon>
        <taxon>Saccharomycotina</taxon>
        <taxon>Pichiomycetes</taxon>
        <taxon>Debaryomycetaceae</taxon>
        <taxon>Debaryomyces</taxon>
    </lineage>
</organism>
<dbReference type="EC" id="2.1.1.290" evidence="5"/>
<evidence type="ECO:0000256" key="5">
    <source>
        <dbReference type="ARBA" id="ARBA00012779"/>
    </source>
</evidence>
<reference evidence="15 16" key="1">
    <citation type="journal article" date="2004" name="Nature">
        <title>Genome evolution in yeasts.</title>
        <authorList>
            <consortium name="Genolevures"/>
            <person name="Dujon B."/>
            <person name="Sherman D."/>
            <person name="Fischer G."/>
            <person name="Durrens P."/>
            <person name="Casaregola S."/>
            <person name="Lafontaine I."/>
            <person name="de Montigny J."/>
            <person name="Marck C."/>
            <person name="Neuveglise C."/>
            <person name="Talla E."/>
            <person name="Goffard N."/>
            <person name="Frangeul L."/>
            <person name="Aigle M."/>
            <person name="Anthouard V."/>
            <person name="Babour A."/>
            <person name="Barbe V."/>
            <person name="Barnay S."/>
            <person name="Blanchin S."/>
            <person name="Beckerich J.M."/>
            <person name="Beyne E."/>
            <person name="Bleykasten C."/>
            <person name="Boisrame A."/>
            <person name="Boyer J."/>
            <person name="Cattolico L."/>
            <person name="Confanioleri F."/>
            <person name="de Daruvar A."/>
            <person name="Despons L."/>
            <person name="Fabre E."/>
            <person name="Fairhead C."/>
            <person name="Ferry-Dumazet H."/>
            <person name="Groppi A."/>
            <person name="Hantraye F."/>
            <person name="Hennequin C."/>
            <person name="Jauniaux N."/>
            <person name="Joyet P."/>
            <person name="Kachouri R."/>
            <person name="Kerrest A."/>
            <person name="Koszul R."/>
            <person name="Lemaire M."/>
            <person name="Lesur I."/>
            <person name="Ma L."/>
            <person name="Muller H."/>
            <person name="Nicaud J.M."/>
            <person name="Nikolski M."/>
            <person name="Oztas S."/>
            <person name="Ozier-Kalogeropoulos O."/>
            <person name="Pellenz S."/>
            <person name="Potier S."/>
            <person name="Richard G.F."/>
            <person name="Straub M.L."/>
            <person name="Suleau A."/>
            <person name="Swennene D."/>
            <person name="Tekaia F."/>
            <person name="Wesolowski-Louvel M."/>
            <person name="Westhof E."/>
            <person name="Wirth B."/>
            <person name="Zeniou-Meyer M."/>
            <person name="Zivanovic I."/>
            <person name="Bolotin-Fukuhara M."/>
            <person name="Thierry A."/>
            <person name="Bouchier C."/>
            <person name="Caudron B."/>
            <person name="Scarpelli C."/>
            <person name="Gaillardin C."/>
            <person name="Weissenbach J."/>
            <person name="Wincker P."/>
            <person name="Souciet J.L."/>
        </authorList>
    </citation>
    <scope>NUCLEOTIDE SEQUENCE [LARGE SCALE GENOMIC DNA]</scope>
    <source>
        <strain evidence="16">ATCC 36239 / CBS 767 / BCRC 21394 / JCM 1990 / NBRC 0083 / IGC 2968</strain>
    </source>
</reference>
<evidence type="ECO:0000256" key="2">
    <source>
        <dbReference type="ARBA" id="ARBA00004797"/>
    </source>
</evidence>
<keyword evidence="9" id="KW-0949">S-adenosyl-L-methionine</keyword>
<dbReference type="EMBL" id="CR382136">
    <property type="protein sequence ID" value="CAR65668.1"/>
    <property type="molecule type" value="Genomic_DNA"/>
</dbReference>
<evidence type="ECO:0000256" key="4">
    <source>
        <dbReference type="ARBA" id="ARBA00012155"/>
    </source>
</evidence>
<gene>
    <name evidence="15" type="ordered locus">DEHA2D14696g</name>
</gene>
<dbReference type="Pfam" id="PF04072">
    <property type="entry name" value="LCM"/>
    <property type="match status" value="1"/>
</dbReference>
<dbReference type="InterPro" id="IPR007213">
    <property type="entry name" value="Ppm1/Ppm2/Tcmp"/>
</dbReference>
<comment type="pathway">
    <text evidence="2">tRNA modification; wybutosine-tRNA(Phe) biosynthesis.</text>
</comment>
<dbReference type="FunCoup" id="B5RTI3">
    <property type="interactions" value="114"/>
</dbReference>
<dbReference type="Proteomes" id="UP000000599">
    <property type="component" value="Chromosome D"/>
</dbReference>
<evidence type="ECO:0000256" key="11">
    <source>
        <dbReference type="ARBA" id="ARBA00029750"/>
    </source>
</evidence>
<evidence type="ECO:0000256" key="10">
    <source>
        <dbReference type="ARBA" id="ARBA00022694"/>
    </source>
</evidence>
<comment type="catalytic activity">
    <reaction evidence="13">
        <text>7-[(3S)-(3-amino-3-methoxycarbonyl)propyl]wyosine(37) in tRNA(Phe) + S-adenosyl-L-methionine + CO2 = wybutosine(37) in tRNA(Phe) + S-adenosyl-L-homocysteine + 2 H(+)</text>
        <dbReference type="Rhea" id="RHEA:37119"/>
        <dbReference type="Rhea" id="RHEA-COMP:11844"/>
        <dbReference type="Rhea" id="RHEA-COMP:11847"/>
        <dbReference type="ChEBI" id="CHEBI:15378"/>
        <dbReference type="ChEBI" id="CHEBI:16526"/>
        <dbReference type="ChEBI" id="CHEBI:57856"/>
        <dbReference type="ChEBI" id="CHEBI:59789"/>
        <dbReference type="ChEBI" id="CHEBI:73544"/>
        <dbReference type="ChEBI" id="CHEBI:74275"/>
        <dbReference type="EC" id="2.3.1.231"/>
    </reaction>
</comment>
<protein>
    <recommendedName>
        <fullName evidence="6">tRNA wybutosine-synthesizing protein 4</fullName>
        <ecNumber evidence="5">2.1.1.290</ecNumber>
        <ecNumber evidence="4">2.3.1.231</ecNumber>
    </recommendedName>
    <alternativeName>
        <fullName evidence="12">tRNA(Phe) (7-(3-amino-3-(methoxycarbonyl)propyl)wyosine(37)-N)-methoxycarbonyltransferase</fullName>
    </alternativeName>
    <alternativeName>
        <fullName evidence="11">tRNA(Phe) (7-(3-amino-3-carboxypropyl)wyosine(37)-O)-methyltransferase</fullName>
    </alternativeName>
</protein>
<dbReference type="UniPathway" id="UPA00375"/>
<evidence type="ECO:0000256" key="12">
    <source>
        <dbReference type="ARBA" id="ARBA00030847"/>
    </source>
</evidence>
<evidence type="ECO:0000313" key="16">
    <source>
        <dbReference type="Proteomes" id="UP000000599"/>
    </source>
</evidence>
<dbReference type="Gene3D" id="3.40.50.150">
    <property type="entry name" value="Vaccinia Virus protein VP39"/>
    <property type="match status" value="1"/>
</dbReference>
<dbReference type="PANTHER" id="PTHR46529:SF1">
    <property type="entry name" value="TRNA WYBUTOSINE-SYNTHESIZING PROTEIN 4"/>
    <property type="match status" value="1"/>
</dbReference>
<feature type="compositionally biased region" description="Basic residues" evidence="14">
    <location>
        <begin position="13"/>
        <end position="25"/>
    </location>
</feature>
<dbReference type="OrthoDB" id="47172at2759"/>
<evidence type="ECO:0000256" key="8">
    <source>
        <dbReference type="ARBA" id="ARBA00022679"/>
    </source>
</evidence>
<evidence type="ECO:0000313" key="15">
    <source>
        <dbReference type="EMBL" id="CAR65668.1"/>
    </source>
</evidence>
<dbReference type="InterPro" id="IPR015915">
    <property type="entry name" value="Kelch-typ_b-propeller"/>
</dbReference>
<dbReference type="GO" id="GO:0030488">
    <property type="term" value="P:tRNA methylation"/>
    <property type="evidence" value="ECO:0007669"/>
    <property type="project" value="EnsemblFungi"/>
</dbReference>
<dbReference type="Pfam" id="PF13418">
    <property type="entry name" value="Beta-prop_TYW4"/>
    <property type="match status" value="1"/>
</dbReference>
<evidence type="ECO:0000256" key="14">
    <source>
        <dbReference type="SAM" id="MobiDB-lite"/>
    </source>
</evidence>
<comment type="catalytic activity">
    <reaction evidence="1">
        <text>7-[(3S)-3-amino-3-carboxypropyl]wyosine(37) in tRNA(Phe) + S-adenosyl-L-methionine = 7-[(3S)-(3-amino-3-methoxycarbonyl)propyl]wyosine(37) in tRNA(Phe) + S-adenosyl-L-homocysteine</text>
        <dbReference type="Rhea" id="RHEA:36903"/>
        <dbReference type="Rhea" id="RHEA-COMP:10379"/>
        <dbReference type="Rhea" id="RHEA-COMP:11844"/>
        <dbReference type="ChEBI" id="CHEBI:57856"/>
        <dbReference type="ChEBI" id="CHEBI:59789"/>
        <dbReference type="ChEBI" id="CHEBI:73543"/>
        <dbReference type="ChEBI" id="CHEBI:74275"/>
        <dbReference type="EC" id="2.1.1.290"/>
    </reaction>
</comment>
<evidence type="ECO:0000256" key="1">
    <source>
        <dbReference type="ARBA" id="ARBA00001806"/>
    </source>
</evidence>
<dbReference type="STRING" id="284592.B5RTI3"/>
<evidence type="ECO:0000256" key="3">
    <source>
        <dbReference type="ARBA" id="ARBA00010703"/>
    </source>
</evidence>
<dbReference type="SUPFAM" id="SSF117281">
    <property type="entry name" value="Kelch motif"/>
    <property type="match status" value="1"/>
</dbReference>
<dbReference type="GeneID" id="8998528"/>
<name>B5RTI3_DEBHA</name>
<evidence type="ECO:0000256" key="9">
    <source>
        <dbReference type="ARBA" id="ARBA00022691"/>
    </source>
</evidence>
<comment type="similarity">
    <text evidence="3">Belongs to the methyltransferase superfamily. LCMT family.</text>
</comment>
<dbReference type="OMA" id="FCILEQF"/>
<dbReference type="RefSeq" id="XP_002770314.1">
    <property type="nucleotide sequence ID" value="XM_002770268.1"/>
</dbReference>
<accession>B5RTI3</accession>
<dbReference type="EC" id="2.3.1.231" evidence="4"/>
<dbReference type="GO" id="GO:0008175">
    <property type="term" value="F:tRNA methyltransferase activity"/>
    <property type="evidence" value="ECO:0007669"/>
    <property type="project" value="EnsemblFungi"/>
</dbReference>
<evidence type="ECO:0000256" key="13">
    <source>
        <dbReference type="ARBA" id="ARBA00049250"/>
    </source>
</evidence>
<proteinExistence type="inferred from homology"/>
<dbReference type="AlphaFoldDB" id="B5RTI3"/>
<keyword evidence="8" id="KW-0808">Transferase</keyword>
<keyword evidence="7" id="KW-0489">Methyltransferase</keyword>
<feature type="region of interest" description="Disordered" evidence="14">
    <location>
        <begin position="1"/>
        <end position="32"/>
    </location>
</feature>
<dbReference type="HOGENOM" id="CLU_002761_0_0_1"/>
<keyword evidence="16" id="KW-1185">Reference proteome</keyword>
<sequence>MPEGSLDKNQLARQRKKIEKDRRRKQYDDLQVQGTNNSSIVSKRSVEMIYTSKLNPEMGEWFKYFVKKPKRRSPAINRGYWIRMESIKQMILRIIASREDPNQEVTIINLGCGFDPLPFQLLSQFAKTDSNLKLRFLDVDYPELIANKLEMIKGSPEILSILGEEINDVSIEKSVVPFSSENYKLVGCDLKDGNLYDQQLNHLLGNSSCVKIFVAEVSLAYMKPEYANPIIEHSAKLDNSHFLILEQILPAGEFHAFAQKMLYHFNHLRSPLQCVQTYPLKIDQMNRFKKYYPNVEIKDLYENWKFLIDDEMKRKIRDIEAFDEWEEFIIFCQHYIIVHATNSSVCIYDDKPASQKELDEPCTSVKVSYQESNNSDLLQLKFPAVCAIGNEVLINGGLFQARTEKTLSFKKNNLEVKNVGGDEPGPRMCHTLTALNDKESILIGGRSKPEEYFLDVYKLDGDQWTKLEDLPNKRSRHSAVKLSDQDILIFGGLKEEHEDMSDKLFILYNCKSQQYKALKVEGCIPNLSSCSMVYNDQLKFGLILGGMIDTTVPTVNDRLYKFVIKDDTLVVDIIYQHSHLSRVSCQSRLLPNNKLLIIGGISPLEIFNQHDTIILFDIITSKLHPIEIDRDIWENHPPIFIGFGKAELENSVICIGGGAVCYSFGSCYNGIYKLDYDLNN</sequence>
<evidence type="ECO:0000256" key="7">
    <source>
        <dbReference type="ARBA" id="ARBA00022603"/>
    </source>
</evidence>
<dbReference type="SUPFAM" id="SSF53335">
    <property type="entry name" value="S-adenosyl-L-methionine-dependent methyltransferases"/>
    <property type="match status" value="1"/>
</dbReference>
<dbReference type="GO" id="GO:0031591">
    <property type="term" value="P:wybutosine biosynthetic process"/>
    <property type="evidence" value="ECO:0007669"/>
    <property type="project" value="EnsemblFungi"/>
</dbReference>
<evidence type="ECO:0000256" key="6">
    <source>
        <dbReference type="ARBA" id="ARBA00018045"/>
    </source>
</evidence>
<dbReference type="PANTHER" id="PTHR46529">
    <property type="entry name" value="TRNA WYBUTOSINE-SYNTHESIZING PROTEIN 4"/>
    <property type="match status" value="1"/>
</dbReference>
<dbReference type="InterPro" id="IPR029063">
    <property type="entry name" value="SAM-dependent_MTases_sf"/>
</dbReference>